<dbReference type="EMBL" id="JAVEPI010000002">
    <property type="protein sequence ID" value="KAK1443764.1"/>
    <property type="molecule type" value="Genomic_DNA"/>
</dbReference>
<reference evidence="5" key="1">
    <citation type="submission" date="2023-08" db="EMBL/GenBank/DDBJ databases">
        <title>Draft sequence of the Babesia gibsoni genome.</title>
        <authorList>
            <person name="Yamagishi J.Y."/>
            <person name="Xuan X.X."/>
        </authorList>
    </citation>
    <scope>NUCLEOTIDE SEQUENCE</scope>
    <source>
        <strain evidence="5">Azabu</strain>
    </source>
</reference>
<keyword evidence="4" id="KW-0472">Membrane</keyword>
<sequence>MSHLSYLYFDGVEDIEKLFQQSTDASKTYATPIDGGNTTRDCEDIISASGRRKSTSPITDREDSAILRSIPDTVLTDLRPDDSTIILECPNAHFISVIKAGGKCGDVEYNIRGRVWELCSRKNICQLDNSILEKCNKDIVIHPITFTCSKVHAMECFLFHSKNVDNGFCFHMCMNFMKNCQSERIHVTREERLKCLHNLFNGHLLYNKCTYVLESVDHENMQFDKKEYFDLKYETGKVTVENKKWTQVHFKNRIENPIIITSILPETEDYMAVLIDHVTTAGFLISINVVSCFEKCQVIAKNKELTIRWLAITTGDHSPELNKAIKVGSLETRADQEVVLPLDTQRNWIVITQIQKIDATSDYSRRKNEHVLTIPVAFKSISEYIVRFFVPAVEYAPTTNVILGYVAFEDKEDITLYGIGLKTFIITAPNILKASVRVKLPYTWPYPSHLFGLPIKFLDQATEPIRSYVTTLTVPSQQNKEPVIKVGKYNFEVDLGINYVELQPFLISGPVVNGIIIEEVSSSLRRQICSFATKKENHIKSSACYDECIGPQGIRSCEDPGNIVGCYSDRSRSCYLDLREIKKLAEEYVDYVKQHPEENELLNRDTETSKDIVDSGVAPADSKVNQTSSKIGKEGDSEKDAANNEVQERRNDGSEVTVNRDCIEGPWGDWSECSRKCTTKNTTPIKRRKRAIYAVSLGDGSRKCETSETRPCEGIPNCADYCYGREGSGDAGKFQQKYYYIWSVMCKDIDVKKLELTYIPGSSPLAGAVSSSGDVGQIGSTQSQGARGRSLIMPPTVISALCNDPNNWTPCNAPCKQDSDEEPVEYLRAPITCNDTERPCSEKLDPCPEGMDDNESEVYGSCILKYARYDIKEHSWSRDGSCICEEGIACTAEELYINSDYSDIIALEYGSELEQKLRGTPFQSLISLANYKNIQLPWGVVTDATYGKFKEDEVNSFCASGIRDLSLYPERTLWTDCRLAVSSNNLDVTPDCKSRCMAIRKECEQIHPPKPIEKLSRCIIDKLDKELDNIYVIGFKVNECMPPNLGTALAEESEVCETTLPKDSKNKICLHMCEKILNLCKIAEKHQHEGNIRRCMVDHITTNDVMMEDRMLTDFSTLCTFKRVTVYGSGLVYCKTKQVACHPEEWSNWGECSNTCITMDPGSHAIPTRTRQRNLKKEDAALHEKCIEKGMVFVEHEKCLWLPQCQGDKVITEEITKFKQQVAWEAELNTTWNLQSWVLEDSNEKGGHTSEECSIYRGQRHVLNNKIIYQKSRCSCPPSMKPCSISESVHSYKWFDMLGIMCSQNEMRSVLFNQSSGFYRYSCYTKTFIREDFDAHQELCNEVDETTFVSCAGIAPYVHIYILCFLLILTGASAAFLIFIYTYYRSSNA</sequence>
<comment type="caution">
    <text evidence="5">The sequence shown here is derived from an EMBL/GenBank/DDBJ whole genome shotgun (WGS) entry which is preliminary data.</text>
</comment>
<evidence type="ECO:0000256" key="1">
    <source>
        <dbReference type="ARBA" id="ARBA00004236"/>
    </source>
</evidence>
<proteinExistence type="predicted"/>
<evidence type="ECO:0000256" key="2">
    <source>
        <dbReference type="ARBA" id="ARBA00022475"/>
    </source>
</evidence>
<feature type="compositionally biased region" description="Basic and acidic residues" evidence="3">
    <location>
        <begin position="599"/>
        <end position="613"/>
    </location>
</feature>
<evidence type="ECO:0000313" key="5">
    <source>
        <dbReference type="EMBL" id="KAK1443764.1"/>
    </source>
</evidence>
<dbReference type="SMART" id="SM00209">
    <property type="entry name" value="TSP1"/>
    <property type="match status" value="3"/>
</dbReference>
<dbReference type="SUPFAM" id="SSF82895">
    <property type="entry name" value="TSP-1 type 1 repeat"/>
    <property type="match status" value="1"/>
</dbReference>
<dbReference type="InterPro" id="IPR000884">
    <property type="entry name" value="TSP1_rpt"/>
</dbReference>
<protein>
    <submittedName>
        <fullName evidence="5">Uncharacterized protein</fullName>
    </submittedName>
</protein>
<keyword evidence="6" id="KW-1185">Reference proteome</keyword>
<name>A0AAD8PE20_BABGI</name>
<dbReference type="Gene3D" id="2.20.100.10">
    <property type="entry name" value="Thrombospondin type-1 (TSP1) repeat"/>
    <property type="match status" value="1"/>
</dbReference>
<dbReference type="PROSITE" id="PS50092">
    <property type="entry name" value="TSP1"/>
    <property type="match status" value="2"/>
</dbReference>
<comment type="subcellular location">
    <subcellularLocation>
        <location evidence="1">Cell membrane</location>
    </subcellularLocation>
</comment>
<evidence type="ECO:0000256" key="4">
    <source>
        <dbReference type="SAM" id="Phobius"/>
    </source>
</evidence>
<dbReference type="InterPro" id="IPR036383">
    <property type="entry name" value="TSP1_rpt_sf"/>
</dbReference>
<feature type="compositionally biased region" description="Basic and acidic residues" evidence="3">
    <location>
        <begin position="631"/>
        <end position="653"/>
    </location>
</feature>
<organism evidence="5 6">
    <name type="scientific">Babesia gibsoni</name>
    <dbReference type="NCBI Taxonomy" id="33632"/>
    <lineage>
        <taxon>Eukaryota</taxon>
        <taxon>Sar</taxon>
        <taxon>Alveolata</taxon>
        <taxon>Apicomplexa</taxon>
        <taxon>Aconoidasida</taxon>
        <taxon>Piroplasmida</taxon>
        <taxon>Babesiidae</taxon>
        <taxon>Babesia</taxon>
    </lineage>
</organism>
<dbReference type="Proteomes" id="UP001230268">
    <property type="component" value="Unassembled WGS sequence"/>
</dbReference>
<gene>
    <name evidence="5" type="ORF">BgAZ_206400</name>
</gene>
<evidence type="ECO:0000313" key="6">
    <source>
        <dbReference type="Proteomes" id="UP001230268"/>
    </source>
</evidence>
<accession>A0AAD8PE20</accession>
<dbReference type="GO" id="GO:0005886">
    <property type="term" value="C:plasma membrane"/>
    <property type="evidence" value="ECO:0007669"/>
    <property type="project" value="UniProtKB-SubCell"/>
</dbReference>
<keyword evidence="4" id="KW-1133">Transmembrane helix</keyword>
<feature type="transmembrane region" description="Helical" evidence="4">
    <location>
        <begin position="1360"/>
        <end position="1384"/>
    </location>
</feature>
<feature type="region of interest" description="Disordered" evidence="3">
    <location>
        <begin position="599"/>
        <end position="657"/>
    </location>
</feature>
<evidence type="ECO:0000256" key="3">
    <source>
        <dbReference type="SAM" id="MobiDB-lite"/>
    </source>
</evidence>
<keyword evidence="2" id="KW-1003">Cell membrane</keyword>
<keyword evidence="4" id="KW-0812">Transmembrane</keyword>